<dbReference type="Gene3D" id="1.10.238.20">
    <property type="entry name" value="Pheromone/general odorant binding protein domain"/>
    <property type="match status" value="1"/>
</dbReference>
<feature type="signal peptide" evidence="1">
    <location>
        <begin position="1"/>
        <end position="22"/>
    </location>
</feature>
<proteinExistence type="evidence at transcript level"/>
<dbReference type="Pfam" id="PF01395">
    <property type="entry name" value="PBP_GOBP"/>
    <property type="match status" value="1"/>
</dbReference>
<accession>A0AB38ZEU0</accession>
<dbReference type="InterPro" id="IPR036728">
    <property type="entry name" value="PBP_GOBP_sf"/>
</dbReference>
<name>A0AB38ZEU0_9HEMI</name>
<evidence type="ECO:0000313" key="2">
    <source>
        <dbReference type="EMBL" id="WXI02801.1"/>
    </source>
</evidence>
<feature type="chain" id="PRO_5044187479" evidence="1">
    <location>
        <begin position="23"/>
        <end position="133"/>
    </location>
</feature>
<reference evidence="2" key="1">
    <citation type="submission" date="2024-03" db="EMBL/GenBank/DDBJ databases">
        <title>Venom adaptation and exaptation during the trophic switch to blood-feeding by kissing bugs (Reduviidae: Triatominae).</title>
        <authorList>
            <person name="Zdenek C.N."/>
            <person name="Cardoso F.C."/>
            <person name="Robinson S.D."/>
            <person name="Mercedes R.S."/>
            <person name="Raidjoe E.R."/>
            <person name="Hernandez-Vargas M.J."/>
            <person name="Jin J."/>
            <person name="Corzo G."/>
            <person name="Vetter I."/>
            <person name="King G.F."/>
            <person name="Fry B.G."/>
            <person name="Walker A."/>
        </authorList>
    </citation>
    <scope>NUCLEOTIDE SEQUENCE</scope>
</reference>
<dbReference type="InterPro" id="IPR006170">
    <property type="entry name" value="PBP/GOBP"/>
</dbReference>
<evidence type="ECO:0000256" key="1">
    <source>
        <dbReference type="SAM" id="SignalP"/>
    </source>
</evidence>
<sequence length="133" mass="15267">MYKLSSYLFIVIFSLLIYLIASQDVNDELWERAEKKCQLLSKLDSNEKASLLTSLGSISRSAKCYVNCFFEEVGLMNGADVNSTLLNTWLKEEAEISDDKEALYTRVKTCVDDIKATEKCDKAYELYICFENR</sequence>
<dbReference type="EMBL" id="PP517551">
    <property type="protein sequence ID" value="WXI02801.1"/>
    <property type="molecule type" value="mRNA"/>
</dbReference>
<organism evidence="2">
    <name type="scientific">Oncocephalus sp</name>
    <dbReference type="NCBI Taxonomy" id="2944721"/>
    <lineage>
        <taxon>Eukaryota</taxon>
        <taxon>Metazoa</taxon>
        <taxon>Ecdysozoa</taxon>
        <taxon>Arthropoda</taxon>
        <taxon>Hexapoda</taxon>
        <taxon>Insecta</taxon>
        <taxon>Pterygota</taxon>
        <taxon>Neoptera</taxon>
        <taxon>Paraneoptera</taxon>
        <taxon>Hemiptera</taxon>
        <taxon>Heteroptera</taxon>
        <taxon>Panheteroptera</taxon>
        <taxon>Cimicomorpha</taxon>
        <taxon>Reduviidae</taxon>
        <taxon>Stenopodainae</taxon>
        <taxon>Oncocephalus</taxon>
    </lineage>
</organism>
<protein>
    <submittedName>
        <fullName evidence="2">Venom POBP 1</fullName>
    </submittedName>
</protein>
<dbReference type="CDD" id="cd23992">
    <property type="entry name" value="PBP_GOBP"/>
    <property type="match status" value="1"/>
</dbReference>
<dbReference type="GO" id="GO:0005549">
    <property type="term" value="F:odorant binding"/>
    <property type="evidence" value="ECO:0007669"/>
    <property type="project" value="InterPro"/>
</dbReference>
<dbReference type="AlphaFoldDB" id="A0AB38ZEU0"/>
<keyword evidence="1" id="KW-0732">Signal</keyword>
<dbReference type="SUPFAM" id="SSF47565">
    <property type="entry name" value="Insect pheromone/odorant-binding proteins"/>
    <property type="match status" value="1"/>
</dbReference>